<evidence type="ECO:0000313" key="2">
    <source>
        <dbReference type="EMBL" id="KAK4211584.1"/>
    </source>
</evidence>
<feature type="region of interest" description="Disordered" evidence="1">
    <location>
        <begin position="1"/>
        <end position="30"/>
    </location>
</feature>
<proteinExistence type="predicted"/>
<feature type="compositionally biased region" description="Polar residues" evidence="1">
    <location>
        <begin position="59"/>
        <end position="71"/>
    </location>
</feature>
<evidence type="ECO:0000313" key="3">
    <source>
        <dbReference type="Proteomes" id="UP001301769"/>
    </source>
</evidence>
<accession>A0AAN7B611</accession>
<reference evidence="2" key="2">
    <citation type="submission" date="2023-05" db="EMBL/GenBank/DDBJ databases">
        <authorList>
            <consortium name="Lawrence Berkeley National Laboratory"/>
            <person name="Steindorff A."/>
            <person name="Hensen N."/>
            <person name="Bonometti L."/>
            <person name="Westerberg I."/>
            <person name="Brannstrom I.O."/>
            <person name="Guillou S."/>
            <person name="Cros-Aarteil S."/>
            <person name="Calhoun S."/>
            <person name="Haridas S."/>
            <person name="Kuo A."/>
            <person name="Mondo S."/>
            <person name="Pangilinan J."/>
            <person name="Riley R."/>
            <person name="Labutti K."/>
            <person name="Andreopoulos B."/>
            <person name="Lipzen A."/>
            <person name="Chen C."/>
            <person name="Yanf M."/>
            <person name="Daum C."/>
            <person name="Ng V."/>
            <person name="Clum A."/>
            <person name="Ohm R."/>
            <person name="Martin F."/>
            <person name="Silar P."/>
            <person name="Natvig D."/>
            <person name="Lalanne C."/>
            <person name="Gautier V."/>
            <person name="Ament-Velasquez S.L."/>
            <person name="Kruys A."/>
            <person name="Hutchinson M.I."/>
            <person name="Powell A.J."/>
            <person name="Barry K."/>
            <person name="Miller A.N."/>
            <person name="Grigoriev I.V."/>
            <person name="Debuchy R."/>
            <person name="Gladieux P."/>
            <person name="Thoren M.H."/>
            <person name="Johannesson H."/>
        </authorList>
    </citation>
    <scope>NUCLEOTIDE SEQUENCE</scope>
    <source>
        <strain evidence="2">PSN293</strain>
    </source>
</reference>
<dbReference type="AlphaFoldDB" id="A0AAN7B611"/>
<feature type="compositionally biased region" description="Polar residues" evidence="1">
    <location>
        <begin position="80"/>
        <end position="103"/>
    </location>
</feature>
<gene>
    <name evidence="2" type="ORF">QBC37DRAFT_389505</name>
</gene>
<sequence>MPKASGESGQSARREPYNLRPRPLNPPQIRRALDHEKFPRFWEELDQLHHDNPGGIRSSGGSWTLHPSINSTDRDFEGEPSSSDTDSTLSGQTESLRSLSPASSLDIWGLKVATPPPEDSSSEEESSSSVGPP</sequence>
<protein>
    <submittedName>
        <fullName evidence="2">Uncharacterized protein</fullName>
    </submittedName>
</protein>
<dbReference type="Proteomes" id="UP001301769">
    <property type="component" value="Unassembled WGS sequence"/>
</dbReference>
<evidence type="ECO:0000256" key="1">
    <source>
        <dbReference type="SAM" id="MobiDB-lite"/>
    </source>
</evidence>
<dbReference type="EMBL" id="MU858145">
    <property type="protein sequence ID" value="KAK4211584.1"/>
    <property type="molecule type" value="Genomic_DNA"/>
</dbReference>
<keyword evidence="3" id="KW-1185">Reference proteome</keyword>
<feature type="non-terminal residue" evidence="2">
    <location>
        <position position="133"/>
    </location>
</feature>
<name>A0AAN7B611_9PEZI</name>
<comment type="caution">
    <text evidence="2">The sequence shown here is derived from an EMBL/GenBank/DDBJ whole genome shotgun (WGS) entry which is preliminary data.</text>
</comment>
<feature type="compositionally biased region" description="Low complexity" evidence="1">
    <location>
        <begin position="18"/>
        <end position="30"/>
    </location>
</feature>
<organism evidence="2 3">
    <name type="scientific">Rhypophila decipiens</name>
    <dbReference type="NCBI Taxonomy" id="261697"/>
    <lineage>
        <taxon>Eukaryota</taxon>
        <taxon>Fungi</taxon>
        <taxon>Dikarya</taxon>
        <taxon>Ascomycota</taxon>
        <taxon>Pezizomycotina</taxon>
        <taxon>Sordariomycetes</taxon>
        <taxon>Sordariomycetidae</taxon>
        <taxon>Sordariales</taxon>
        <taxon>Naviculisporaceae</taxon>
        <taxon>Rhypophila</taxon>
    </lineage>
</organism>
<reference evidence="2" key="1">
    <citation type="journal article" date="2023" name="Mol. Phylogenet. Evol.">
        <title>Genome-scale phylogeny and comparative genomics of the fungal order Sordariales.</title>
        <authorList>
            <person name="Hensen N."/>
            <person name="Bonometti L."/>
            <person name="Westerberg I."/>
            <person name="Brannstrom I.O."/>
            <person name="Guillou S."/>
            <person name="Cros-Aarteil S."/>
            <person name="Calhoun S."/>
            <person name="Haridas S."/>
            <person name="Kuo A."/>
            <person name="Mondo S."/>
            <person name="Pangilinan J."/>
            <person name="Riley R."/>
            <person name="LaButti K."/>
            <person name="Andreopoulos B."/>
            <person name="Lipzen A."/>
            <person name="Chen C."/>
            <person name="Yan M."/>
            <person name="Daum C."/>
            <person name="Ng V."/>
            <person name="Clum A."/>
            <person name="Steindorff A."/>
            <person name="Ohm R.A."/>
            <person name="Martin F."/>
            <person name="Silar P."/>
            <person name="Natvig D.O."/>
            <person name="Lalanne C."/>
            <person name="Gautier V."/>
            <person name="Ament-Velasquez S.L."/>
            <person name="Kruys A."/>
            <person name="Hutchinson M.I."/>
            <person name="Powell A.J."/>
            <person name="Barry K."/>
            <person name="Miller A.N."/>
            <person name="Grigoriev I.V."/>
            <person name="Debuchy R."/>
            <person name="Gladieux P."/>
            <person name="Hiltunen Thoren M."/>
            <person name="Johannesson H."/>
        </authorList>
    </citation>
    <scope>NUCLEOTIDE SEQUENCE</scope>
    <source>
        <strain evidence="2">PSN293</strain>
    </source>
</reference>
<feature type="region of interest" description="Disordered" evidence="1">
    <location>
        <begin position="48"/>
        <end position="133"/>
    </location>
</feature>